<dbReference type="Pfam" id="PF00072">
    <property type="entry name" value="Response_reg"/>
    <property type="match status" value="1"/>
</dbReference>
<evidence type="ECO:0000256" key="2">
    <source>
        <dbReference type="ARBA" id="ARBA00023125"/>
    </source>
</evidence>
<dbReference type="GO" id="GO:0000160">
    <property type="term" value="P:phosphorelay signal transduction system"/>
    <property type="evidence" value="ECO:0007669"/>
    <property type="project" value="InterPro"/>
</dbReference>
<dbReference type="EMBL" id="BMXG01000001">
    <property type="protein sequence ID" value="GHB89908.1"/>
    <property type="molecule type" value="Genomic_DNA"/>
</dbReference>
<dbReference type="RefSeq" id="WP_189510568.1">
    <property type="nucleotide sequence ID" value="NZ_BMXG01000001.1"/>
</dbReference>
<dbReference type="SMART" id="SM00448">
    <property type="entry name" value="REC"/>
    <property type="match status" value="1"/>
</dbReference>
<dbReference type="Gene3D" id="3.40.50.2300">
    <property type="match status" value="1"/>
</dbReference>
<gene>
    <name evidence="6" type="ORF">GCM10007047_00560</name>
</gene>
<dbReference type="CDD" id="cd06170">
    <property type="entry name" value="LuxR_C_like"/>
    <property type="match status" value="1"/>
</dbReference>
<dbReference type="InterPro" id="IPR011006">
    <property type="entry name" value="CheY-like_superfamily"/>
</dbReference>
<accession>A0A8J3GD90</accession>
<protein>
    <submittedName>
        <fullName evidence="6">DNA-binding response regulator</fullName>
    </submittedName>
</protein>
<dbReference type="InterPro" id="IPR039420">
    <property type="entry name" value="WalR-like"/>
</dbReference>
<dbReference type="AlphaFoldDB" id="A0A8J3GD90"/>
<dbReference type="PANTHER" id="PTHR43214:SF43">
    <property type="entry name" value="TWO-COMPONENT RESPONSE REGULATOR"/>
    <property type="match status" value="1"/>
</dbReference>
<dbReference type="InterPro" id="IPR016032">
    <property type="entry name" value="Sig_transdc_resp-reg_C-effctor"/>
</dbReference>
<dbReference type="PANTHER" id="PTHR43214">
    <property type="entry name" value="TWO-COMPONENT RESPONSE REGULATOR"/>
    <property type="match status" value="1"/>
</dbReference>
<dbReference type="InterPro" id="IPR058245">
    <property type="entry name" value="NreC/VraR/RcsB-like_REC"/>
</dbReference>
<dbReference type="Pfam" id="PF00196">
    <property type="entry name" value="GerE"/>
    <property type="match status" value="1"/>
</dbReference>
<dbReference type="PROSITE" id="PS00622">
    <property type="entry name" value="HTH_LUXR_1"/>
    <property type="match status" value="1"/>
</dbReference>
<name>A0A8J3GD90_9BACT</name>
<dbReference type="Proteomes" id="UP000642829">
    <property type="component" value="Unassembled WGS sequence"/>
</dbReference>
<comment type="caution">
    <text evidence="6">The sequence shown here is derived from an EMBL/GenBank/DDBJ whole genome shotgun (WGS) entry which is preliminary data.</text>
</comment>
<evidence type="ECO:0000259" key="4">
    <source>
        <dbReference type="PROSITE" id="PS50043"/>
    </source>
</evidence>
<organism evidence="6 7">
    <name type="scientific">Cerasicoccus arenae</name>
    <dbReference type="NCBI Taxonomy" id="424488"/>
    <lineage>
        <taxon>Bacteria</taxon>
        <taxon>Pseudomonadati</taxon>
        <taxon>Verrucomicrobiota</taxon>
        <taxon>Opitutia</taxon>
        <taxon>Puniceicoccales</taxon>
        <taxon>Cerasicoccaceae</taxon>
        <taxon>Cerasicoccus</taxon>
    </lineage>
</organism>
<evidence type="ECO:0000259" key="5">
    <source>
        <dbReference type="PROSITE" id="PS50110"/>
    </source>
</evidence>
<dbReference type="CDD" id="cd17535">
    <property type="entry name" value="REC_NarL-like"/>
    <property type="match status" value="1"/>
</dbReference>
<keyword evidence="2 6" id="KW-0238">DNA-binding</keyword>
<reference evidence="6" key="1">
    <citation type="journal article" date="2014" name="Int. J. Syst. Evol. Microbiol.">
        <title>Complete genome sequence of Corynebacterium casei LMG S-19264T (=DSM 44701T), isolated from a smear-ripened cheese.</title>
        <authorList>
            <consortium name="US DOE Joint Genome Institute (JGI-PGF)"/>
            <person name="Walter F."/>
            <person name="Albersmeier A."/>
            <person name="Kalinowski J."/>
            <person name="Ruckert C."/>
        </authorList>
    </citation>
    <scope>NUCLEOTIDE SEQUENCE</scope>
    <source>
        <strain evidence="6">KCTC 12870</strain>
    </source>
</reference>
<keyword evidence="7" id="KW-1185">Reference proteome</keyword>
<dbReference type="SUPFAM" id="SSF52172">
    <property type="entry name" value="CheY-like"/>
    <property type="match status" value="1"/>
</dbReference>
<dbReference type="PRINTS" id="PR00038">
    <property type="entry name" value="HTHLUXR"/>
</dbReference>
<evidence type="ECO:0000313" key="7">
    <source>
        <dbReference type="Proteomes" id="UP000642829"/>
    </source>
</evidence>
<feature type="domain" description="HTH luxR-type" evidence="4">
    <location>
        <begin position="148"/>
        <end position="213"/>
    </location>
</feature>
<dbReference type="InterPro" id="IPR000792">
    <property type="entry name" value="Tscrpt_reg_LuxR_C"/>
</dbReference>
<dbReference type="SUPFAM" id="SSF46894">
    <property type="entry name" value="C-terminal effector domain of the bipartite response regulators"/>
    <property type="match status" value="1"/>
</dbReference>
<sequence length="219" mass="24623">MTTSTRLLIIEETELTRIGMRSLINQYPEFSIVGEAVDKKSAFDLYDKLQPDLVLMDMMHPDCSGLDICRHIRKSDKPAKLFLISSCCDHDSMIEAFSLGVEGYLLKDTCCSDLIQAMRDVVEGKTVMAPAVAEQVVEHMRSGSPQQQTHLIDSLSTQERRVLELVAKGLSNRQVAEELGLSEKTIKNYFSSVLGKLSANRRTEAAAMYWEYQKETATH</sequence>
<evidence type="ECO:0000256" key="3">
    <source>
        <dbReference type="PROSITE-ProRule" id="PRU00169"/>
    </source>
</evidence>
<dbReference type="GO" id="GO:0006355">
    <property type="term" value="P:regulation of DNA-templated transcription"/>
    <property type="evidence" value="ECO:0007669"/>
    <property type="project" value="InterPro"/>
</dbReference>
<reference evidence="6" key="2">
    <citation type="submission" date="2020-09" db="EMBL/GenBank/DDBJ databases">
        <authorList>
            <person name="Sun Q."/>
            <person name="Kim S."/>
        </authorList>
    </citation>
    <scope>NUCLEOTIDE SEQUENCE</scope>
    <source>
        <strain evidence="6">KCTC 12870</strain>
    </source>
</reference>
<evidence type="ECO:0000256" key="1">
    <source>
        <dbReference type="ARBA" id="ARBA00022553"/>
    </source>
</evidence>
<dbReference type="InterPro" id="IPR001789">
    <property type="entry name" value="Sig_transdc_resp-reg_receiver"/>
</dbReference>
<dbReference type="SMART" id="SM00421">
    <property type="entry name" value="HTH_LUXR"/>
    <property type="match status" value="1"/>
</dbReference>
<evidence type="ECO:0000313" key="6">
    <source>
        <dbReference type="EMBL" id="GHB89908.1"/>
    </source>
</evidence>
<feature type="modified residue" description="4-aspartylphosphate" evidence="3">
    <location>
        <position position="57"/>
    </location>
</feature>
<dbReference type="GO" id="GO:0003677">
    <property type="term" value="F:DNA binding"/>
    <property type="evidence" value="ECO:0007669"/>
    <property type="project" value="UniProtKB-KW"/>
</dbReference>
<feature type="domain" description="Response regulatory" evidence="5">
    <location>
        <begin position="6"/>
        <end position="122"/>
    </location>
</feature>
<keyword evidence="1 3" id="KW-0597">Phosphoprotein</keyword>
<dbReference type="PROSITE" id="PS50043">
    <property type="entry name" value="HTH_LUXR_2"/>
    <property type="match status" value="1"/>
</dbReference>
<proteinExistence type="predicted"/>
<dbReference type="PROSITE" id="PS50110">
    <property type="entry name" value="RESPONSE_REGULATORY"/>
    <property type="match status" value="1"/>
</dbReference>